<gene>
    <name evidence="2" type="ORF">L914_13675</name>
</gene>
<reference evidence="2" key="1">
    <citation type="submission" date="2013-11" db="EMBL/GenBank/DDBJ databases">
        <title>The Genome Sequence of Phytophthora parasitica IAC_01/95.</title>
        <authorList>
            <consortium name="The Broad Institute Genomics Platform"/>
            <person name="Russ C."/>
            <person name="Tyler B."/>
            <person name="Panabieres F."/>
            <person name="Shan W."/>
            <person name="Tripathy S."/>
            <person name="Grunwald N."/>
            <person name="Machado M."/>
            <person name="Johnson C.S."/>
            <person name="Arredondo F."/>
            <person name="Hong C."/>
            <person name="Coffey M."/>
            <person name="Young S.K."/>
            <person name="Zeng Q."/>
            <person name="Gargeya S."/>
            <person name="Fitzgerald M."/>
            <person name="Abouelleil A."/>
            <person name="Alvarado L."/>
            <person name="Chapman S.B."/>
            <person name="Gainer-Dewar J."/>
            <person name="Goldberg J."/>
            <person name="Griggs A."/>
            <person name="Gujja S."/>
            <person name="Hansen M."/>
            <person name="Howarth C."/>
            <person name="Imamovic A."/>
            <person name="Ireland A."/>
            <person name="Larimer J."/>
            <person name="McCowan C."/>
            <person name="Murphy C."/>
            <person name="Pearson M."/>
            <person name="Poon T.W."/>
            <person name="Priest M."/>
            <person name="Roberts A."/>
            <person name="Saif S."/>
            <person name="Shea T."/>
            <person name="Sykes S."/>
            <person name="Wortman J."/>
            <person name="Nusbaum C."/>
            <person name="Birren B."/>
        </authorList>
    </citation>
    <scope>NUCLEOTIDE SEQUENCE [LARGE SCALE GENOMIC DNA]</scope>
    <source>
        <strain evidence="2">IAC_01/95</strain>
    </source>
</reference>
<sequence>MNLDGPSLSILSGSDMVSVKLLAPPRLIKVDPINYALQVGSSTADMLLNARELLRQQDTMCVTCRKRRGPLPASVTALLAVPFAPDKLVPLLLPHDLRVVHVRRQHILDVCLGPRKKSKLDLYKDPQAVITTPTGPIIAPSCSGTSVADGYFGSLSDSEVEDIRDVHHQNRPLVKRHRITKHGSHPYDDRLSDGADSYHGPRREKVLPVLARTYAAFGPRSVLAVSISSSEPLRLQLRDPRSNRHALTPCRKFGKFRNVVATHGASGAEDVCKAFTRNDEELLDIRDLRQSHRSDDHAAIRRRPTTNATRRNDSSRSRTPVPQDVLAALPVQGTKSLSELPDIVKEYSVKHYNGLVQPGEES</sequence>
<dbReference type="Proteomes" id="UP000054532">
    <property type="component" value="Unassembled WGS sequence"/>
</dbReference>
<proteinExistence type="predicted"/>
<dbReference type="EMBL" id="KI694369">
    <property type="protein sequence ID" value="ETM40354.1"/>
    <property type="molecule type" value="Genomic_DNA"/>
</dbReference>
<evidence type="ECO:0000313" key="2">
    <source>
        <dbReference type="EMBL" id="ETM40354.1"/>
    </source>
</evidence>
<organism evidence="2">
    <name type="scientific">Phytophthora nicotianae</name>
    <name type="common">Potato buckeye rot agent</name>
    <name type="synonym">Phytophthora parasitica</name>
    <dbReference type="NCBI Taxonomy" id="4792"/>
    <lineage>
        <taxon>Eukaryota</taxon>
        <taxon>Sar</taxon>
        <taxon>Stramenopiles</taxon>
        <taxon>Oomycota</taxon>
        <taxon>Peronosporomycetes</taxon>
        <taxon>Peronosporales</taxon>
        <taxon>Peronosporaceae</taxon>
        <taxon>Phytophthora</taxon>
    </lineage>
</organism>
<accession>W2MY31</accession>
<evidence type="ECO:0000256" key="1">
    <source>
        <dbReference type="SAM" id="MobiDB-lite"/>
    </source>
</evidence>
<feature type="region of interest" description="Disordered" evidence="1">
    <location>
        <begin position="293"/>
        <end position="323"/>
    </location>
</feature>
<name>W2MY31_PHYNI</name>
<dbReference type="AlphaFoldDB" id="W2MY31"/>
<protein>
    <submittedName>
        <fullName evidence="2">Uncharacterized protein</fullName>
    </submittedName>
</protein>
<dbReference type="VEuPathDB" id="FungiDB:PPTG_23554"/>
<dbReference type="VEuPathDB" id="FungiDB:PPTG_11499"/>